<proteinExistence type="predicted"/>
<dbReference type="EMBL" id="PUEV01000048">
    <property type="protein sequence ID" value="PQM52456.1"/>
    <property type="molecule type" value="Genomic_DNA"/>
</dbReference>
<accession>A0A9X7INU9</accession>
<evidence type="ECO:0000259" key="1">
    <source>
        <dbReference type="Pfam" id="PF00934"/>
    </source>
</evidence>
<dbReference type="Gene3D" id="1.10.287.850">
    <property type="entry name" value="HP0062-like domain"/>
    <property type="match status" value="1"/>
</dbReference>
<name>A0A9X7INU9_9MYCO</name>
<dbReference type="AlphaFoldDB" id="A0A9X7INU9"/>
<evidence type="ECO:0000313" key="3">
    <source>
        <dbReference type="Proteomes" id="UP000237911"/>
    </source>
</evidence>
<organism evidence="2 3">
    <name type="scientific">Mycolicibacter virginiensis</name>
    <dbReference type="NCBI Taxonomy" id="1795032"/>
    <lineage>
        <taxon>Bacteria</taxon>
        <taxon>Bacillati</taxon>
        <taxon>Actinomycetota</taxon>
        <taxon>Actinomycetes</taxon>
        <taxon>Mycobacteriales</taxon>
        <taxon>Mycobacteriaceae</taxon>
        <taxon>Mycolicibacter</taxon>
    </lineage>
</organism>
<feature type="domain" description="PE" evidence="1">
    <location>
        <begin position="4"/>
        <end position="94"/>
    </location>
</feature>
<dbReference type="InterPro" id="IPR000084">
    <property type="entry name" value="PE-PGRS_N"/>
</dbReference>
<dbReference type="RefSeq" id="WP_046286162.1">
    <property type="nucleotide sequence ID" value="NZ_CP092430.2"/>
</dbReference>
<gene>
    <name evidence="2" type="ORF">C5U48_09695</name>
</gene>
<protein>
    <submittedName>
        <fullName evidence="2">PE family protein</fullName>
    </submittedName>
</protein>
<sequence>MSFVNAHPETLTTAADSLSSTGFALASQNEAAHIVTTGVVPPSADEVSAILAARFAVQAQLYHQVSTQASAIHEMFVATLNASANTYAAAEAANVIAAG</sequence>
<dbReference type="Pfam" id="PF00934">
    <property type="entry name" value="PE"/>
    <property type="match status" value="1"/>
</dbReference>
<evidence type="ECO:0000313" key="2">
    <source>
        <dbReference type="EMBL" id="PQM52456.1"/>
    </source>
</evidence>
<keyword evidence="3" id="KW-1185">Reference proteome</keyword>
<dbReference type="SUPFAM" id="SSF140459">
    <property type="entry name" value="PE/PPE dimer-like"/>
    <property type="match status" value="1"/>
</dbReference>
<reference evidence="2 3" key="1">
    <citation type="submission" date="2018-02" db="EMBL/GenBank/DDBJ databases">
        <title>Draft genome sequence of Mycobacterium virginiense isolated from mud of a swine farm in Japan.</title>
        <authorList>
            <person name="Ohya K."/>
        </authorList>
    </citation>
    <scope>NUCLEOTIDE SEQUENCE [LARGE SCALE GENOMIC DNA]</scope>
    <source>
        <strain evidence="2 3">GF75</strain>
    </source>
</reference>
<dbReference type="Proteomes" id="UP000237911">
    <property type="component" value="Unassembled WGS sequence"/>
</dbReference>
<dbReference type="InterPro" id="IPR038332">
    <property type="entry name" value="PPE_sf"/>
</dbReference>
<comment type="caution">
    <text evidence="2">The sequence shown here is derived from an EMBL/GenBank/DDBJ whole genome shotgun (WGS) entry which is preliminary data.</text>
</comment>